<dbReference type="PANTHER" id="PTHR42948:SF1">
    <property type="entry name" value="TRANSPORTER"/>
    <property type="match status" value="1"/>
</dbReference>
<dbReference type="GO" id="GO:0016020">
    <property type="term" value="C:membrane"/>
    <property type="evidence" value="ECO:0007669"/>
    <property type="project" value="UniProtKB-SubCell"/>
</dbReference>
<dbReference type="Pfam" id="PF00209">
    <property type="entry name" value="SNF"/>
    <property type="match status" value="2"/>
</dbReference>
<name>A0A8J9Z564_BRALA</name>
<keyword evidence="4 8" id="KW-1133">Transmembrane helix</keyword>
<accession>A0A8J9Z564</accession>
<feature type="transmembrane region" description="Helical" evidence="8">
    <location>
        <begin position="464"/>
        <end position="483"/>
    </location>
</feature>
<dbReference type="NCBIfam" id="NF037979">
    <property type="entry name" value="Na_transp"/>
    <property type="match status" value="1"/>
</dbReference>
<keyword evidence="3 8" id="KW-0812">Transmembrane</keyword>
<keyword evidence="10" id="KW-1185">Reference proteome</keyword>
<proteinExistence type="predicted"/>
<evidence type="ECO:0000256" key="4">
    <source>
        <dbReference type="ARBA" id="ARBA00022989"/>
    </source>
</evidence>
<keyword evidence="6" id="KW-0915">Sodium</keyword>
<organism evidence="9 10">
    <name type="scientific">Branchiostoma lanceolatum</name>
    <name type="common">Common lancelet</name>
    <name type="synonym">Amphioxus lanceolatum</name>
    <dbReference type="NCBI Taxonomy" id="7740"/>
    <lineage>
        <taxon>Eukaryota</taxon>
        <taxon>Metazoa</taxon>
        <taxon>Chordata</taxon>
        <taxon>Cephalochordata</taxon>
        <taxon>Leptocardii</taxon>
        <taxon>Amphioxiformes</taxon>
        <taxon>Branchiostomatidae</taxon>
        <taxon>Branchiostoma</taxon>
    </lineage>
</organism>
<dbReference type="PRINTS" id="PR00176">
    <property type="entry name" value="NANEUSMPORT"/>
</dbReference>
<keyword evidence="2" id="KW-0813">Transport</keyword>
<evidence type="ECO:0000256" key="2">
    <source>
        <dbReference type="ARBA" id="ARBA00022448"/>
    </source>
</evidence>
<gene>
    <name evidence="9" type="primary">SLC6A11</name>
    <name evidence="9" type="ORF">BLAG_LOCUS9451</name>
</gene>
<sequence length="581" mass="63779">MAETETTLLVKKQANDASSEEKSPVSEVSSSLEQPKFSSKLGIMLTSIGCAVGTGNVWRFPRMVANNSGENGGLQFLLVWVAFLFLWSMPLIILEYAVGRFTKKAAPMTFYRLLGVKTTWLGCWINMINFLVGSYYSVLVGYTLFYMVHCMFFPLPTTLEESQAIWRGFVDESSLPVATHFVITLGCAIIIWRGVESIELVMKVMVPGLLVLVLVVLIWALTLTGAWQGVVYLFTPDWEILKSPRLWVDALSQNAVDTSAGWGQFLVLGTSMAANQGAVQMGVVVPTANNAISLISAAMIFAAVFSMYTKLKPGGAAGGAVKLLKENGPANTGLTFIWMPILFSFMAGGRVIASLFFLALAMAGVSSYVTMINTSVQPLVDLGVKREVSVVLLSILSFLLGIPSALSPKVLANQDFVWGASLIFSGLMLVYLFWRYGSSDFRVHLVNQAGAEGGDWKVPKAYEWLVKFVLPVEGTVVVVWWVVDTVQKETISWYEIGLDTLMTAILEWAGLLILLVGFNVILCFFQPQISRWWRPVAAASHDSFTRCCRKGKQGRKEETGEISLEDLSLSSQAKNAGYNSL</sequence>
<feature type="transmembrane region" description="Helical" evidence="8">
    <location>
        <begin position="330"/>
        <end position="349"/>
    </location>
</feature>
<dbReference type="AlphaFoldDB" id="A0A8J9Z564"/>
<evidence type="ECO:0000256" key="5">
    <source>
        <dbReference type="ARBA" id="ARBA00023136"/>
    </source>
</evidence>
<feature type="transmembrane region" description="Helical" evidence="8">
    <location>
        <begin position="503"/>
        <end position="525"/>
    </location>
</feature>
<feature type="transmembrane region" description="Helical" evidence="8">
    <location>
        <begin position="388"/>
        <end position="410"/>
    </location>
</feature>
<protein>
    <submittedName>
        <fullName evidence="9">SLC6A11 protein</fullName>
    </submittedName>
</protein>
<evidence type="ECO:0000256" key="3">
    <source>
        <dbReference type="ARBA" id="ARBA00022692"/>
    </source>
</evidence>
<feature type="transmembrane region" description="Helical" evidence="8">
    <location>
        <begin position="416"/>
        <end position="434"/>
    </location>
</feature>
<feature type="binding site" evidence="6">
    <location>
        <position position="49"/>
    </location>
    <ligand>
        <name>Na(+)</name>
        <dbReference type="ChEBI" id="CHEBI:29101"/>
        <label>2</label>
    </ligand>
</feature>
<feature type="transmembrane region" description="Helical" evidence="8">
    <location>
        <begin position="175"/>
        <end position="192"/>
    </location>
</feature>
<evidence type="ECO:0000313" key="9">
    <source>
        <dbReference type="EMBL" id="CAH1247934.1"/>
    </source>
</evidence>
<feature type="binding site" evidence="6">
    <location>
        <position position="51"/>
    </location>
    <ligand>
        <name>Na(+)</name>
        <dbReference type="ChEBI" id="CHEBI:29101"/>
        <label>1</label>
    </ligand>
</feature>
<dbReference type="GO" id="GO:0046872">
    <property type="term" value="F:metal ion binding"/>
    <property type="evidence" value="ECO:0007669"/>
    <property type="project" value="UniProtKB-KW"/>
</dbReference>
<evidence type="ECO:0000256" key="6">
    <source>
        <dbReference type="PIRSR" id="PIRSR600175-1"/>
    </source>
</evidence>
<dbReference type="OrthoDB" id="6280511at2759"/>
<feature type="binding site" evidence="6">
    <location>
        <position position="56"/>
    </location>
    <ligand>
        <name>Na(+)</name>
        <dbReference type="ChEBI" id="CHEBI:29101"/>
        <label>1</label>
    </ligand>
</feature>
<evidence type="ECO:0000256" key="7">
    <source>
        <dbReference type="SAM" id="MobiDB-lite"/>
    </source>
</evidence>
<evidence type="ECO:0000256" key="8">
    <source>
        <dbReference type="SAM" id="Phobius"/>
    </source>
</evidence>
<dbReference type="PANTHER" id="PTHR42948">
    <property type="entry name" value="TRANSPORTER"/>
    <property type="match status" value="1"/>
</dbReference>
<dbReference type="SUPFAM" id="SSF161070">
    <property type="entry name" value="SNF-like"/>
    <property type="match status" value="1"/>
</dbReference>
<evidence type="ECO:0000313" key="10">
    <source>
        <dbReference type="Proteomes" id="UP000838412"/>
    </source>
</evidence>
<feature type="binding site" evidence="6">
    <location>
        <position position="367"/>
    </location>
    <ligand>
        <name>Na(+)</name>
        <dbReference type="ChEBI" id="CHEBI:29101"/>
        <label>1</label>
    </ligand>
</feature>
<feature type="transmembrane region" description="Helical" evidence="8">
    <location>
        <begin position="204"/>
        <end position="227"/>
    </location>
</feature>
<feature type="transmembrane region" description="Helical" evidence="8">
    <location>
        <begin position="78"/>
        <end position="98"/>
    </location>
</feature>
<dbReference type="InterPro" id="IPR000175">
    <property type="entry name" value="Na/ntran_symport"/>
</dbReference>
<comment type="subcellular location">
    <subcellularLocation>
        <location evidence="1">Membrane</location>
        <topology evidence="1">Multi-pass membrane protein</topology>
    </subcellularLocation>
</comment>
<dbReference type="Proteomes" id="UP000838412">
    <property type="component" value="Chromosome 16"/>
</dbReference>
<feature type="transmembrane region" description="Helical" evidence="8">
    <location>
        <begin position="291"/>
        <end position="309"/>
    </location>
</feature>
<feature type="binding site" evidence="6">
    <location>
        <position position="289"/>
    </location>
    <ligand>
        <name>Na(+)</name>
        <dbReference type="ChEBI" id="CHEBI:29101"/>
        <label>1</label>
    </ligand>
</feature>
<feature type="region of interest" description="Disordered" evidence="7">
    <location>
        <begin position="1"/>
        <end position="31"/>
    </location>
</feature>
<keyword evidence="5 8" id="KW-0472">Membrane</keyword>
<feature type="transmembrane region" description="Helical" evidence="8">
    <location>
        <begin position="355"/>
        <end position="376"/>
    </location>
</feature>
<keyword evidence="6" id="KW-0479">Metal-binding</keyword>
<dbReference type="EMBL" id="OV696701">
    <property type="protein sequence ID" value="CAH1247934.1"/>
    <property type="molecule type" value="Genomic_DNA"/>
</dbReference>
<dbReference type="InterPro" id="IPR037272">
    <property type="entry name" value="SNS_sf"/>
</dbReference>
<evidence type="ECO:0000256" key="1">
    <source>
        <dbReference type="ARBA" id="ARBA00004141"/>
    </source>
</evidence>
<reference evidence="9" key="1">
    <citation type="submission" date="2022-01" db="EMBL/GenBank/DDBJ databases">
        <authorList>
            <person name="Braso-Vives M."/>
        </authorList>
    </citation>
    <scope>NUCLEOTIDE SEQUENCE</scope>
</reference>
<feature type="binding site" evidence="6">
    <location>
        <position position="52"/>
    </location>
    <ligand>
        <name>Na(+)</name>
        <dbReference type="ChEBI" id="CHEBI:29101"/>
        <label>1</label>
    </ligand>
</feature>